<keyword evidence="5" id="KW-0325">Glycoprotein</keyword>
<keyword evidence="4" id="KW-0443">Lipid metabolism</keyword>
<dbReference type="KEGG" id="sfiy:F0344_09620"/>
<dbReference type="PANTHER" id="PTHR12370:SF3">
    <property type="entry name" value="PHOSPHOLIPASE B-LIKE 2-RELATED"/>
    <property type="match status" value="1"/>
</dbReference>
<keyword evidence="3" id="KW-0442">Lipid degradation</keyword>
<evidence type="ECO:0000313" key="7">
    <source>
        <dbReference type="Proteomes" id="UP000515307"/>
    </source>
</evidence>
<gene>
    <name evidence="6" type="ORF">F0344_09620</name>
</gene>
<dbReference type="InterPro" id="IPR047794">
    <property type="entry name" value="C45_proenzyme-like"/>
</dbReference>
<organism evidence="6 7">
    <name type="scientific">Streptomyces finlayi</name>
    <dbReference type="NCBI Taxonomy" id="67296"/>
    <lineage>
        <taxon>Bacteria</taxon>
        <taxon>Bacillati</taxon>
        <taxon>Actinomycetota</taxon>
        <taxon>Actinomycetes</taxon>
        <taxon>Kitasatosporales</taxon>
        <taxon>Streptomycetaceae</taxon>
        <taxon>Streptomyces</taxon>
    </lineage>
</organism>
<dbReference type="GO" id="GO:0004620">
    <property type="term" value="F:phospholipase activity"/>
    <property type="evidence" value="ECO:0007669"/>
    <property type="project" value="InterPro"/>
</dbReference>
<evidence type="ECO:0000256" key="1">
    <source>
        <dbReference type="ARBA" id="ARBA00022729"/>
    </source>
</evidence>
<reference evidence="7" key="1">
    <citation type="submission" date="2019-10" db="EMBL/GenBank/DDBJ databases">
        <title>Antimicrobial potential of Antarctic Bacteria.</title>
        <authorList>
            <person name="Benaud N."/>
            <person name="Edwards R.J."/>
            <person name="Ferrari B.C."/>
        </authorList>
    </citation>
    <scope>NUCLEOTIDE SEQUENCE [LARGE SCALE GENOMIC DNA]</scope>
    <source>
        <strain evidence="7">NBSH44</strain>
    </source>
</reference>
<dbReference type="AlphaFoldDB" id="A0A7G7BHM2"/>
<dbReference type="Gene3D" id="3.60.60.30">
    <property type="match status" value="1"/>
</dbReference>
<keyword evidence="1" id="KW-0732">Signal</keyword>
<evidence type="ECO:0000256" key="3">
    <source>
        <dbReference type="ARBA" id="ARBA00022963"/>
    </source>
</evidence>
<keyword evidence="2" id="KW-0378">Hydrolase</keyword>
<keyword evidence="7" id="KW-1185">Reference proteome</keyword>
<accession>A0A7G7BHM2</accession>
<name>A0A7G7BHM2_9ACTN</name>
<dbReference type="InterPro" id="IPR007000">
    <property type="entry name" value="PLipase_B-like"/>
</dbReference>
<evidence type="ECO:0000256" key="4">
    <source>
        <dbReference type="ARBA" id="ARBA00023098"/>
    </source>
</evidence>
<protein>
    <submittedName>
        <fullName evidence="6">Phospholipase</fullName>
    </submittedName>
</protein>
<evidence type="ECO:0000313" key="6">
    <source>
        <dbReference type="EMBL" id="QNE74837.1"/>
    </source>
</evidence>
<evidence type="ECO:0000256" key="2">
    <source>
        <dbReference type="ARBA" id="ARBA00022801"/>
    </source>
</evidence>
<dbReference type="GO" id="GO:0005576">
    <property type="term" value="C:extracellular region"/>
    <property type="evidence" value="ECO:0007669"/>
    <property type="project" value="TreeGrafter"/>
</dbReference>
<sequence>MGGYPMDDKIVPPGEPVPEEGWIYVRLEGDAKQRGEQHGKALAKELRDALDVGDFMAEWDTGEHLTNFAAIAKEAFGTYDAHGKFTGYTIDDEYLDEIKGIVKGATSGGNPSVTPKRKVPITEEVLIAWNAYNELVGTWWPLDPPKEEPVGTRVRSSPGRCSAFATTGAASDGGKIVMAHNTWDRYSVAECYNIILDIVPPKGKGHRMLMQAAPGYITSGADWVVTDAGLMICETTIGGFTGHFLKGKSPEFQRSRKAAQYGDSIETWQQLMLEGNNGGYANTWLVGEAKSANKRIARIDVGTAYHGSEERTDGYFACCNVASNLKVRNQETSGPGAYSDIRGNGARRVRFGQLLGNSVRMTAEQAEKVIADHHDVYCDNAIRPGSRSICGHLDLDDGRAGNHGREPFYPYGANDGKVMDSDMAANMTFQARWGNSCGLPFDAKDFLATHPQYDWLADWLHDRPTRKWTTFPPKR</sequence>
<dbReference type="NCBIfam" id="NF040521">
    <property type="entry name" value="C45_proenzyme"/>
    <property type="match status" value="1"/>
</dbReference>
<dbReference type="GO" id="GO:0009395">
    <property type="term" value="P:phospholipid catabolic process"/>
    <property type="evidence" value="ECO:0007669"/>
    <property type="project" value="TreeGrafter"/>
</dbReference>
<dbReference type="EMBL" id="CP045702">
    <property type="protein sequence ID" value="QNE74837.1"/>
    <property type="molecule type" value="Genomic_DNA"/>
</dbReference>
<dbReference type="Pfam" id="PF04916">
    <property type="entry name" value="Phospholip_B"/>
    <property type="match status" value="1"/>
</dbReference>
<dbReference type="PANTHER" id="PTHR12370">
    <property type="entry name" value="PHOSPHOLIPASE B-RELATED"/>
    <property type="match status" value="1"/>
</dbReference>
<proteinExistence type="predicted"/>
<dbReference type="Proteomes" id="UP000515307">
    <property type="component" value="Chromosome"/>
</dbReference>
<evidence type="ECO:0000256" key="5">
    <source>
        <dbReference type="ARBA" id="ARBA00023180"/>
    </source>
</evidence>